<reference evidence="1" key="2">
    <citation type="submission" date="2020-09" db="EMBL/GenBank/DDBJ databases">
        <authorList>
            <person name="Sun Q."/>
            <person name="Ohkuma M."/>
        </authorList>
    </citation>
    <scope>NUCLEOTIDE SEQUENCE</scope>
    <source>
        <strain evidence="1">JCM 4386</strain>
    </source>
</reference>
<proteinExistence type="predicted"/>
<name>A0A918FWB7_9ACTN</name>
<evidence type="ECO:0000313" key="1">
    <source>
        <dbReference type="EMBL" id="GGR91137.1"/>
    </source>
</evidence>
<evidence type="ECO:0000313" key="2">
    <source>
        <dbReference type="Proteomes" id="UP000606194"/>
    </source>
</evidence>
<accession>A0A918FWB7</accession>
<dbReference type="AlphaFoldDB" id="A0A918FWB7"/>
<comment type="caution">
    <text evidence="1">The sequence shown here is derived from an EMBL/GenBank/DDBJ whole genome shotgun (WGS) entry which is preliminary data.</text>
</comment>
<sequence length="95" mass="10189">MALLPVLLASGVRLSVLLGAVPAGALALLRAGVPARPGRHARRHSRQQGFPTVGGQHDAFARGLRRGLLALSTLRHRDSYEWGTFGIVGSRYRVP</sequence>
<reference evidence="1" key="1">
    <citation type="journal article" date="2014" name="Int. J. Syst. Evol. Microbiol.">
        <title>Complete genome sequence of Corynebacterium casei LMG S-19264T (=DSM 44701T), isolated from a smear-ripened cheese.</title>
        <authorList>
            <consortium name="US DOE Joint Genome Institute (JGI-PGF)"/>
            <person name="Walter F."/>
            <person name="Albersmeier A."/>
            <person name="Kalinowski J."/>
            <person name="Ruckert C."/>
        </authorList>
    </citation>
    <scope>NUCLEOTIDE SEQUENCE</scope>
    <source>
        <strain evidence="1">JCM 4386</strain>
    </source>
</reference>
<gene>
    <name evidence="1" type="ORF">GCM10010269_32900</name>
</gene>
<dbReference type="Proteomes" id="UP000606194">
    <property type="component" value="Unassembled WGS sequence"/>
</dbReference>
<dbReference type="EMBL" id="BMTL01000012">
    <property type="protein sequence ID" value="GGR91137.1"/>
    <property type="molecule type" value="Genomic_DNA"/>
</dbReference>
<organism evidence="1 2">
    <name type="scientific">Streptomyces humidus</name>
    <dbReference type="NCBI Taxonomy" id="52259"/>
    <lineage>
        <taxon>Bacteria</taxon>
        <taxon>Bacillati</taxon>
        <taxon>Actinomycetota</taxon>
        <taxon>Actinomycetes</taxon>
        <taxon>Kitasatosporales</taxon>
        <taxon>Streptomycetaceae</taxon>
        <taxon>Streptomyces</taxon>
    </lineage>
</organism>
<keyword evidence="2" id="KW-1185">Reference proteome</keyword>
<protein>
    <submittedName>
        <fullName evidence="1">Uncharacterized protein</fullName>
    </submittedName>
</protein>